<sequence>MHWTREVFQKILNLSPKELGMRLVYDVCHNIGKFEEHKLNGKKKTVFVHRKGATRAFPANHPQIPRIYRPVGQPVLIPGDMGTSSYVLVGTQHAMEESWGSTCHGAGRVLSRTAAKKAARGRSIEKELKEKGILIMAKGRGTIAEEMPEAYKDVDVVVDIVEKAGLSRKVVKMTPLAVIKG</sequence>
<reference evidence="12 13" key="1">
    <citation type="submission" date="2018-06" db="EMBL/GenBank/DDBJ databases">
        <title>Extensive metabolic versatility and redundancy in microbially diverse, dynamic hydrothermal sediments.</title>
        <authorList>
            <person name="Dombrowski N."/>
            <person name="Teske A."/>
            <person name="Baker B.J."/>
        </authorList>
    </citation>
    <scope>NUCLEOTIDE SEQUENCE [LARGE SCALE GENOMIC DNA]</scope>
    <source>
        <strain evidence="12">B3_G15</strain>
    </source>
</reference>
<feature type="binding site" evidence="10">
    <location>
        <position position="180"/>
    </location>
    <ligand>
        <name>GMP</name>
        <dbReference type="ChEBI" id="CHEBI:58115"/>
    </ligand>
</feature>
<dbReference type="GO" id="GO:0003972">
    <property type="term" value="F:RNA ligase (ATP) activity"/>
    <property type="evidence" value="ECO:0007669"/>
    <property type="project" value="TreeGrafter"/>
</dbReference>
<feature type="binding site" evidence="11">
    <location>
        <position position="29"/>
    </location>
    <ligand>
        <name>Mn(2+)</name>
        <dbReference type="ChEBI" id="CHEBI:29035"/>
        <label>2</label>
    </ligand>
</feature>
<dbReference type="SUPFAM" id="SSF103365">
    <property type="entry name" value="Hypothetical protein PH1602"/>
    <property type="match status" value="1"/>
</dbReference>
<dbReference type="GO" id="GO:0006396">
    <property type="term" value="P:RNA processing"/>
    <property type="evidence" value="ECO:0007669"/>
    <property type="project" value="InterPro"/>
</dbReference>
<evidence type="ECO:0000256" key="10">
    <source>
        <dbReference type="PIRSR" id="PIRSR601233-2"/>
    </source>
</evidence>
<dbReference type="Gene3D" id="3.90.1860.10">
    <property type="entry name" value="tRNA-splicing ligase RtcB"/>
    <property type="match status" value="1"/>
</dbReference>
<proteinExistence type="predicted"/>
<dbReference type="EC" id="6.5.1.8" evidence="1"/>
<feature type="binding site" evidence="10">
    <location>
        <begin position="104"/>
        <end position="107"/>
    </location>
    <ligand>
        <name>GMP</name>
        <dbReference type="ChEBI" id="CHEBI:58115"/>
    </ligand>
</feature>
<comment type="catalytic activity">
    <reaction evidence="8">
        <text>a 3'-end 3'-phospho-ribonucleotide-RNA + a 5'-end dephospho-ribonucleoside-RNA + GTP = a ribonucleotidyl-ribonucleotide-RNA + GMP + diphosphate</text>
        <dbReference type="Rhea" id="RHEA:68076"/>
        <dbReference type="Rhea" id="RHEA-COMP:10463"/>
        <dbReference type="Rhea" id="RHEA-COMP:13936"/>
        <dbReference type="Rhea" id="RHEA-COMP:17355"/>
        <dbReference type="ChEBI" id="CHEBI:33019"/>
        <dbReference type="ChEBI" id="CHEBI:37565"/>
        <dbReference type="ChEBI" id="CHEBI:58115"/>
        <dbReference type="ChEBI" id="CHEBI:83062"/>
        <dbReference type="ChEBI" id="CHEBI:138284"/>
        <dbReference type="ChEBI" id="CHEBI:173118"/>
        <dbReference type="EC" id="6.5.1.8"/>
    </reaction>
</comment>
<evidence type="ECO:0000256" key="3">
    <source>
        <dbReference type="ARBA" id="ARBA00022723"/>
    </source>
</evidence>
<protein>
    <recommendedName>
        <fullName evidence="1">3'-phosphate/5'-hydroxy nucleic acid ligase</fullName>
        <ecNumber evidence="1">6.5.1.8</ecNumber>
    </recommendedName>
</protein>
<dbReference type="InterPro" id="IPR001233">
    <property type="entry name" value="RtcB"/>
</dbReference>
<dbReference type="AlphaFoldDB" id="A0A662DBN8"/>
<feature type="binding site" evidence="10">
    <location>
        <position position="85"/>
    </location>
    <ligand>
        <name>GMP</name>
        <dbReference type="ChEBI" id="CHEBI:58115"/>
    </ligand>
</feature>
<keyword evidence="7 11" id="KW-0464">Manganese</keyword>
<feature type="active site" description="GMP-histidine intermediate" evidence="9">
    <location>
        <position position="104"/>
    </location>
</feature>
<comment type="caution">
    <text evidence="12">The sequence shown here is derived from an EMBL/GenBank/DDBJ whole genome shotgun (WGS) entry which is preliminary data.</text>
</comment>
<gene>
    <name evidence="12" type="ORF">DRJ04_07500</name>
</gene>
<keyword evidence="3 11" id="KW-0479">Metal-binding</keyword>
<evidence type="ECO:0000256" key="7">
    <source>
        <dbReference type="ARBA" id="ARBA00023211"/>
    </source>
</evidence>
<organism evidence="12 13">
    <name type="scientific">Aerophobetes bacterium</name>
    <dbReference type="NCBI Taxonomy" id="2030807"/>
    <lineage>
        <taxon>Bacteria</taxon>
        <taxon>Candidatus Aerophobota</taxon>
    </lineage>
</organism>
<accession>A0A662DBN8</accession>
<evidence type="ECO:0000256" key="1">
    <source>
        <dbReference type="ARBA" id="ARBA00012726"/>
    </source>
</evidence>
<dbReference type="Proteomes" id="UP000280417">
    <property type="component" value="Unassembled WGS sequence"/>
</dbReference>
<keyword evidence="6 10" id="KW-0342">GTP-binding</keyword>
<evidence type="ECO:0000256" key="5">
    <source>
        <dbReference type="ARBA" id="ARBA00022800"/>
    </source>
</evidence>
<evidence type="ECO:0000256" key="8">
    <source>
        <dbReference type="ARBA" id="ARBA00047746"/>
    </source>
</evidence>
<evidence type="ECO:0000313" key="12">
    <source>
        <dbReference type="EMBL" id="RLE11733.1"/>
    </source>
</evidence>
<feature type="binding site" evidence="10">
    <location>
        <begin position="78"/>
        <end position="81"/>
    </location>
    <ligand>
        <name>GMP</name>
        <dbReference type="ChEBI" id="CHEBI:58115"/>
    </ligand>
</feature>
<feature type="non-terminal residue" evidence="12">
    <location>
        <position position="1"/>
    </location>
</feature>
<keyword evidence="2 12" id="KW-0436">Ligase</keyword>
<keyword evidence="4 10" id="KW-0547">Nucleotide-binding</keyword>
<dbReference type="InterPro" id="IPR036025">
    <property type="entry name" value="RtcB-like_sf"/>
</dbReference>
<keyword evidence="5" id="KW-0692">RNA repair</keyword>
<evidence type="ECO:0000256" key="9">
    <source>
        <dbReference type="PIRSR" id="PIRSR601233-1"/>
    </source>
</evidence>
<evidence type="ECO:0000313" key="13">
    <source>
        <dbReference type="Proteomes" id="UP000280417"/>
    </source>
</evidence>
<feature type="binding site" evidence="10">
    <location>
        <begin position="29"/>
        <end position="30"/>
    </location>
    <ligand>
        <name>GMP</name>
        <dbReference type="ChEBI" id="CHEBI:58115"/>
    </ligand>
</feature>
<comment type="cofactor">
    <cofactor evidence="11">
        <name>Mn(2+)</name>
        <dbReference type="ChEBI" id="CHEBI:29035"/>
    </cofactor>
    <text evidence="11">Binds 2 manganese ions per subunit.</text>
</comment>
<name>A0A662DBN8_UNCAE</name>
<dbReference type="EMBL" id="QMQA01000224">
    <property type="protein sequence ID" value="RLE11733.1"/>
    <property type="molecule type" value="Genomic_DNA"/>
</dbReference>
<dbReference type="GO" id="GO:0170057">
    <property type="term" value="F:RNA ligase (GTP) activity"/>
    <property type="evidence" value="ECO:0007669"/>
    <property type="project" value="UniProtKB-EC"/>
</dbReference>
<dbReference type="PANTHER" id="PTHR11118">
    <property type="entry name" value="RNA-SPLICING LIGASE RTCB HOMOLOG"/>
    <property type="match status" value="1"/>
</dbReference>
<evidence type="ECO:0000256" key="6">
    <source>
        <dbReference type="ARBA" id="ARBA00023134"/>
    </source>
</evidence>
<dbReference type="Pfam" id="PF01139">
    <property type="entry name" value="RtcB"/>
    <property type="match status" value="1"/>
</dbReference>
<dbReference type="PANTHER" id="PTHR11118:SF1">
    <property type="entry name" value="RNA-SPLICING LIGASE RTCB HOMOLOG"/>
    <property type="match status" value="1"/>
</dbReference>
<evidence type="ECO:0000256" key="2">
    <source>
        <dbReference type="ARBA" id="ARBA00022598"/>
    </source>
</evidence>
<dbReference type="GO" id="GO:0042245">
    <property type="term" value="P:RNA repair"/>
    <property type="evidence" value="ECO:0007669"/>
    <property type="project" value="UniProtKB-KW"/>
</dbReference>
<evidence type="ECO:0000256" key="4">
    <source>
        <dbReference type="ARBA" id="ARBA00022741"/>
    </source>
</evidence>
<dbReference type="GO" id="GO:0046872">
    <property type="term" value="F:metal ion binding"/>
    <property type="evidence" value="ECO:0007669"/>
    <property type="project" value="UniProtKB-KW"/>
</dbReference>
<evidence type="ECO:0000256" key="11">
    <source>
        <dbReference type="PIRSR" id="PIRSR601233-3"/>
    </source>
</evidence>
<dbReference type="GO" id="GO:0005525">
    <property type="term" value="F:GTP binding"/>
    <property type="evidence" value="ECO:0007669"/>
    <property type="project" value="UniProtKB-KW"/>
</dbReference>